<evidence type="ECO:0000313" key="2">
    <source>
        <dbReference type="Proteomes" id="UP000667802"/>
    </source>
</evidence>
<sequence>MSKKLAVKQISLVLASDEAKILEKYCARTGKTATDVVRELVRALP</sequence>
<dbReference type="Proteomes" id="UP000667802">
    <property type="component" value="Unassembled WGS sequence"/>
</dbReference>
<dbReference type="EMBL" id="JAALHA020000015">
    <property type="protein sequence ID" value="MDR9898025.1"/>
    <property type="molecule type" value="Genomic_DNA"/>
</dbReference>
<reference evidence="2" key="1">
    <citation type="journal article" date="2021" name="Science">
        <title>Hunting the eagle killer: A cyanobacterial neurotoxin causes vacuolar myelinopathy.</title>
        <authorList>
            <person name="Breinlinger S."/>
            <person name="Phillips T.J."/>
            <person name="Haram B.N."/>
            <person name="Mares J."/>
            <person name="Martinez Yerena J.A."/>
            <person name="Hrouzek P."/>
            <person name="Sobotka R."/>
            <person name="Henderson W.M."/>
            <person name="Schmieder P."/>
            <person name="Williams S.M."/>
            <person name="Lauderdale J.D."/>
            <person name="Wilde H.D."/>
            <person name="Gerrin W."/>
            <person name="Kust A."/>
            <person name="Washington J.W."/>
            <person name="Wagner C."/>
            <person name="Geier B."/>
            <person name="Liebeke M."/>
            <person name="Enke H."/>
            <person name="Niedermeyer T.H.J."/>
            <person name="Wilde S.B."/>
        </authorList>
    </citation>
    <scope>NUCLEOTIDE SEQUENCE [LARGE SCALE GENOMIC DNA]</scope>
    <source>
        <strain evidence="2">Thurmond2011</strain>
    </source>
</reference>
<proteinExistence type="predicted"/>
<evidence type="ECO:0000313" key="1">
    <source>
        <dbReference type="EMBL" id="MDR9898025.1"/>
    </source>
</evidence>
<accession>A0AAP5MAD7</accession>
<dbReference type="AlphaFoldDB" id="A0AAP5MAD7"/>
<gene>
    <name evidence="1" type="ORF">G7B40_026200</name>
</gene>
<keyword evidence="2" id="KW-1185">Reference proteome</keyword>
<organism evidence="1 2">
    <name type="scientific">Aetokthonos hydrillicola Thurmond2011</name>
    <dbReference type="NCBI Taxonomy" id="2712845"/>
    <lineage>
        <taxon>Bacteria</taxon>
        <taxon>Bacillati</taxon>
        <taxon>Cyanobacteriota</taxon>
        <taxon>Cyanophyceae</taxon>
        <taxon>Nostocales</taxon>
        <taxon>Hapalosiphonaceae</taxon>
        <taxon>Aetokthonos</taxon>
    </lineage>
</organism>
<name>A0AAP5MAD7_9CYAN</name>
<protein>
    <submittedName>
        <fullName evidence="1">CopG family transcriptional regulator</fullName>
    </submittedName>
</protein>
<comment type="caution">
    <text evidence="1">The sequence shown here is derived from an EMBL/GenBank/DDBJ whole genome shotgun (WGS) entry which is preliminary data.</text>
</comment>